<evidence type="ECO:0000256" key="2">
    <source>
        <dbReference type="ARBA" id="ARBA00022884"/>
    </source>
</evidence>
<evidence type="ECO:0000313" key="5">
    <source>
        <dbReference type="EMBL" id="KAK6984662.1"/>
    </source>
</evidence>
<dbReference type="EMBL" id="JAWWNJ010000135">
    <property type="protein sequence ID" value="KAK6984662.1"/>
    <property type="molecule type" value="Genomic_DNA"/>
</dbReference>
<dbReference type="GO" id="GO:0006376">
    <property type="term" value="P:mRNA splice site recognition"/>
    <property type="evidence" value="ECO:0007669"/>
    <property type="project" value="TreeGrafter"/>
</dbReference>
<gene>
    <name evidence="5" type="ORF">R3P38DRAFT_3103555</name>
</gene>
<dbReference type="GO" id="GO:0003729">
    <property type="term" value="F:mRNA binding"/>
    <property type="evidence" value="ECO:0007669"/>
    <property type="project" value="InterPro"/>
</dbReference>
<sequence>MIAQDSIRQPAAAPAALQCSAITPPTSLVWTDLEPWMDGEYARQVCRLMGWEASVTLNGPHKRAQHGEGTNHAGYIVLTFETPAGAAAALKQANSFDARMTMPNSARTWALNWAQPESASGHTTNLNGTNLDANVVDTAFVGGEAAVVREYSVFVGDLAPETSNSDLVAVFRNPVLGLRNDRAPRFVLPFVSCKSATIVTDSVTGVSLGYGFVRFTNELDQQRALIDMQGLYCLSRPMRISPARAKINPVLQSLPARTNQIGSTDPYNTTVFVGGLSPLVGEEALRAFFMPFGQIHYVKVPVGKRCGFVQFVSKAAADRAITKMNGFPIAGRQIRLSWGRSQHKAAQAVALAQIQTQSHFV</sequence>
<dbReference type="GO" id="GO:0005829">
    <property type="term" value="C:cytosol"/>
    <property type="evidence" value="ECO:0007669"/>
    <property type="project" value="TreeGrafter"/>
</dbReference>
<reference evidence="5 6" key="1">
    <citation type="journal article" date="2024" name="J Genomics">
        <title>Draft genome sequencing and assembly of Favolaschia claudopus CIRM-BRFM 2984 isolated from oak limbs.</title>
        <authorList>
            <person name="Navarro D."/>
            <person name="Drula E."/>
            <person name="Chaduli D."/>
            <person name="Cazenave R."/>
            <person name="Ahrendt S."/>
            <person name="Wang J."/>
            <person name="Lipzen A."/>
            <person name="Daum C."/>
            <person name="Barry K."/>
            <person name="Grigoriev I.V."/>
            <person name="Favel A."/>
            <person name="Rosso M.N."/>
            <person name="Martin F."/>
        </authorList>
    </citation>
    <scope>NUCLEOTIDE SEQUENCE [LARGE SCALE GENOMIC DNA]</scope>
    <source>
        <strain evidence="5 6">CIRM-BRFM 2984</strain>
    </source>
</reference>
<keyword evidence="2 3" id="KW-0694">RNA-binding</keyword>
<evidence type="ECO:0000313" key="6">
    <source>
        <dbReference type="Proteomes" id="UP001362999"/>
    </source>
</evidence>
<keyword evidence="6" id="KW-1185">Reference proteome</keyword>
<feature type="domain" description="RRM" evidence="4">
    <location>
        <begin position="151"/>
        <end position="245"/>
    </location>
</feature>
<evidence type="ECO:0000259" key="4">
    <source>
        <dbReference type="PROSITE" id="PS50102"/>
    </source>
</evidence>
<name>A0AAV9ZKD7_9AGAR</name>
<dbReference type="PANTHER" id="PTHR47640">
    <property type="entry name" value="TRNA SELENOCYSTEINE 1-ASSOCIATED PROTEIN 1-RELATED-RELATED"/>
    <property type="match status" value="1"/>
</dbReference>
<protein>
    <recommendedName>
        <fullName evidence="4">RRM domain-containing protein</fullName>
    </recommendedName>
</protein>
<organism evidence="5 6">
    <name type="scientific">Favolaschia claudopus</name>
    <dbReference type="NCBI Taxonomy" id="2862362"/>
    <lineage>
        <taxon>Eukaryota</taxon>
        <taxon>Fungi</taxon>
        <taxon>Dikarya</taxon>
        <taxon>Basidiomycota</taxon>
        <taxon>Agaricomycotina</taxon>
        <taxon>Agaricomycetes</taxon>
        <taxon>Agaricomycetidae</taxon>
        <taxon>Agaricales</taxon>
        <taxon>Marasmiineae</taxon>
        <taxon>Mycenaceae</taxon>
        <taxon>Favolaschia</taxon>
    </lineage>
</organism>
<dbReference type="Proteomes" id="UP001362999">
    <property type="component" value="Unassembled WGS sequence"/>
</dbReference>
<dbReference type="AlphaFoldDB" id="A0AAV9ZKD7"/>
<dbReference type="InterPro" id="IPR012677">
    <property type="entry name" value="Nucleotide-bd_a/b_plait_sf"/>
</dbReference>
<comment type="caution">
    <text evidence="5">The sequence shown here is derived from an EMBL/GenBank/DDBJ whole genome shotgun (WGS) entry which is preliminary data.</text>
</comment>
<dbReference type="InterPro" id="IPR035979">
    <property type="entry name" value="RBD_domain_sf"/>
</dbReference>
<evidence type="ECO:0000256" key="3">
    <source>
        <dbReference type="PROSITE-ProRule" id="PRU00176"/>
    </source>
</evidence>
<dbReference type="InterPro" id="IPR050825">
    <property type="entry name" value="RBM42_RBP45_47-like"/>
</dbReference>
<dbReference type="Gene3D" id="3.30.70.330">
    <property type="match status" value="3"/>
</dbReference>
<dbReference type="Pfam" id="PF00076">
    <property type="entry name" value="RRM_1"/>
    <property type="match status" value="2"/>
</dbReference>
<dbReference type="InterPro" id="IPR000504">
    <property type="entry name" value="RRM_dom"/>
</dbReference>
<feature type="domain" description="RRM" evidence="4">
    <location>
        <begin position="269"/>
        <end position="341"/>
    </location>
</feature>
<keyword evidence="1" id="KW-0677">Repeat</keyword>
<dbReference type="SMART" id="SM00360">
    <property type="entry name" value="RRM"/>
    <property type="match status" value="2"/>
</dbReference>
<evidence type="ECO:0000256" key="1">
    <source>
        <dbReference type="ARBA" id="ARBA00022737"/>
    </source>
</evidence>
<dbReference type="SUPFAM" id="SSF54928">
    <property type="entry name" value="RNA-binding domain, RBD"/>
    <property type="match status" value="1"/>
</dbReference>
<dbReference type="PANTHER" id="PTHR47640:SF10">
    <property type="entry name" value="TRNA SELENOCYSTEINE 1-ASSOCIATED PROTEIN 1-RELATED"/>
    <property type="match status" value="1"/>
</dbReference>
<accession>A0AAV9ZKD7</accession>
<dbReference type="PROSITE" id="PS50102">
    <property type="entry name" value="RRM"/>
    <property type="match status" value="2"/>
</dbReference>
<proteinExistence type="predicted"/>